<dbReference type="RefSeq" id="XP_049123822.1">
    <property type="nucleotide sequence ID" value="XM_049267865.1"/>
</dbReference>
<protein>
    <submittedName>
        <fullName evidence="1">Uncharacterized protein</fullName>
    </submittedName>
</protein>
<comment type="caution">
    <text evidence="1">The sequence shown here is derived from an EMBL/GenBank/DDBJ whole genome shotgun (WGS) entry which is preliminary data.</text>
</comment>
<name>A0AA37LBV1_9PEZI</name>
<dbReference type="AlphaFoldDB" id="A0AA37LBV1"/>
<accession>A0AA37LBV1</accession>
<reference evidence="1 2" key="1">
    <citation type="submission" date="2022-03" db="EMBL/GenBank/DDBJ databases">
        <title>Genome data of Colletotrichum spp.</title>
        <authorList>
            <person name="Utami Y.D."/>
            <person name="Hiruma K."/>
        </authorList>
    </citation>
    <scope>NUCLEOTIDE SEQUENCE [LARGE SCALE GENOMIC DNA]</scope>
    <source>
        <strain evidence="1 2">MAFF 239500</strain>
    </source>
</reference>
<evidence type="ECO:0000313" key="2">
    <source>
        <dbReference type="Proteomes" id="UP001055115"/>
    </source>
</evidence>
<keyword evidence="2" id="KW-1185">Reference proteome</keyword>
<dbReference type="GeneID" id="73322455"/>
<sequence length="289" mass="32655">METIITQQAKRNFMTEVEDDTTTLSEEQGVLGIEGIFEGIDITATGYRSLASLLLYFDYVEPAKETCQKAIDCQVALEKVRAAELMAQICLQHDPQVAYAEILMCYEAMYDETIPESLRRSICTTKAKIEAKMKMIELSAASYELARSVDPNSLTTGDILDEEVELFSNEVGKQKLLEVLKKWNPLERLTWLCWRYDDLEDKRSRLLRDVAVESGEAAFIIQMYLESIKYLENVNAAAPLKIDLALAYQHVKGDLEAARQVLDEVLDSGSTGWPAVTQCHAIPRNWSPK</sequence>
<dbReference type="EMBL" id="BQXU01000003">
    <property type="protein sequence ID" value="GKT41472.1"/>
    <property type="molecule type" value="Genomic_DNA"/>
</dbReference>
<gene>
    <name evidence="1" type="ORF">ColSpa_01653</name>
</gene>
<evidence type="ECO:0000313" key="1">
    <source>
        <dbReference type="EMBL" id="GKT41472.1"/>
    </source>
</evidence>
<organism evidence="1 2">
    <name type="scientific">Colletotrichum spaethianum</name>
    <dbReference type="NCBI Taxonomy" id="700344"/>
    <lineage>
        <taxon>Eukaryota</taxon>
        <taxon>Fungi</taxon>
        <taxon>Dikarya</taxon>
        <taxon>Ascomycota</taxon>
        <taxon>Pezizomycotina</taxon>
        <taxon>Sordariomycetes</taxon>
        <taxon>Hypocreomycetidae</taxon>
        <taxon>Glomerellales</taxon>
        <taxon>Glomerellaceae</taxon>
        <taxon>Colletotrichum</taxon>
        <taxon>Colletotrichum spaethianum species complex</taxon>
    </lineage>
</organism>
<proteinExistence type="predicted"/>
<dbReference type="Proteomes" id="UP001055115">
    <property type="component" value="Unassembled WGS sequence"/>
</dbReference>